<keyword evidence="1" id="KW-0812">Transmembrane</keyword>
<sequence length="305" mass="33699">MIKKIMIGILVGIGSILPGVSGGMIAASFDVYAKLIRALDELTKTPIKAVISIWEYLLGILIGVLLGFLVIANIFYLIPLPSTLLFIGLILGGLPEVYVLSKQEHQKFKWISITVLSFLLMLSITIFGQGLNNQGSTDANFMIWIVVGMMLALSLIVPGLSGTMLLLVIGFYTPLIFLGKTMIEAVVTLNIDLLMQNIPTLIYVVIGLILAFIILAKVISFVLKKFPKTFYQVILGIVIAAPINIMISLKDELLLEDVPVDIFDVKTHWLMWVIGLILVPIGIWIARKFIKDSKDETEENQRGNT</sequence>
<dbReference type="Pfam" id="PF04018">
    <property type="entry name" value="VCA0040-like"/>
    <property type="match status" value="1"/>
</dbReference>
<feature type="transmembrane region" description="Helical" evidence="1">
    <location>
        <begin position="201"/>
        <end position="223"/>
    </location>
</feature>
<dbReference type="InterPro" id="IPR007163">
    <property type="entry name" value="VCA0040-like"/>
</dbReference>
<evidence type="ECO:0000256" key="1">
    <source>
        <dbReference type="SAM" id="Phobius"/>
    </source>
</evidence>
<gene>
    <name evidence="2" type="ORF">Aocu_10620</name>
</gene>
<evidence type="ECO:0000313" key="3">
    <source>
        <dbReference type="Proteomes" id="UP000032434"/>
    </source>
</evidence>
<evidence type="ECO:0008006" key="4">
    <source>
        <dbReference type="Google" id="ProtNLM"/>
    </source>
</evidence>
<feature type="transmembrane region" description="Helical" evidence="1">
    <location>
        <begin position="53"/>
        <end position="78"/>
    </location>
</feature>
<dbReference type="KEGG" id="aoc:Aocu_10620"/>
<dbReference type="AlphaFoldDB" id="A0A061AB66"/>
<dbReference type="InParanoid" id="A0A061AB66"/>
<dbReference type="HOGENOM" id="CLU_055621_2_0_14"/>
<keyword evidence="1" id="KW-1133">Transmembrane helix</keyword>
<dbReference type="PANTHER" id="PTHR37308">
    <property type="entry name" value="INTEGRAL MEMBRANE PROTEIN"/>
    <property type="match status" value="1"/>
</dbReference>
<dbReference type="EMBL" id="LK028559">
    <property type="protein sequence ID" value="CDR31135.1"/>
    <property type="molecule type" value="Genomic_DNA"/>
</dbReference>
<reference evidence="3" key="1">
    <citation type="submission" date="2014-05" db="EMBL/GenBank/DDBJ databases">
        <authorList>
            <person name="Kube M."/>
        </authorList>
    </citation>
    <scope>NUCLEOTIDE SEQUENCE [LARGE SCALE GENOMIC DNA]</scope>
</reference>
<name>A0A061AB66_9MOLU</name>
<keyword evidence="3" id="KW-1185">Reference proteome</keyword>
<feature type="transmembrane region" description="Helical" evidence="1">
    <location>
        <begin position="139"/>
        <end position="157"/>
    </location>
</feature>
<keyword evidence="1" id="KW-0472">Membrane</keyword>
<feature type="transmembrane region" description="Helical" evidence="1">
    <location>
        <begin position="108"/>
        <end position="127"/>
    </location>
</feature>
<accession>A0A061AB66</accession>
<organism evidence="2 3">
    <name type="scientific">Acholeplasma oculi</name>
    <dbReference type="NCBI Taxonomy" id="35623"/>
    <lineage>
        <taxon>Bacteria</taxon>
        <taxon>Bacillati</taxon>
        <taxon>Mycoplasmatota</taxon>
        <taxon>Mollicutes</taxon>
        <taxon>Acholeplasmatales</taxon>
        <taxon>Acholeplasmataceae</taxon>
        <taxon>Acholeplasma</taxon>
    </lineage>
</organism>
<dbReference type="RefSeq" id="WP_045749585.1">
    <property type="nucleotide sequence ID" value="NZ_FUZK01000001.1"/>
</dbReference>
<proteinExistence type="predicted"/>
<dbReference type="PATRIC" id="fig|35623.3.peg.1062"/>
<dbReference type="OrthoDB" id="9793746at2"/>
<dbReference type="STRING" id="35623.Aocu_10620"/>
<evidence type="ECO:0000313" key="2">
    <source>
        <dbReference type="EMBL" id="CDR31135.1"/>
    </source>
</evidence>
<feature type="transmembrane region" description="Helical" evidence="1">
    <location>
        <begin position="164"/>
        <end position="189"/>
    </location>
</feature>
<dbReference type="PANTHER" id="PTHR37308:SF1">
    <property type="entry name" value="POLYPRENYL-PHOSPHATE TRANSPORTER"/>
    <property type="match status" value="1"/>
</dbReference>
<feature type="transmembrane region" description="Helical" evidence="1">
    <location>
        <begin position="6"/>
        <end position="32"/>
    </location>
</feature>
<feature type="transmembrane region" description="Helical" evidence="1">
    <location>
        <begin position="269"/>
        <end position="286"/>
    </location>
</feature>
<protein>
    <recommendedName>
        <fullName evidence="4">DUF368 domain-containing protein</fullName>
    </recommendedName>
</protein>
<dbReference type="Proteomes" id="UP000032434">
    <property type="component" value="Chromosome 1"/>
</dbReference>
<feature type="transmembrane region" description="Helical" evidence="1">
    <location>
        <begin position="84"/>
        <end position="101"/>
    </location>
</feature>
<feature type="transmembrane region" description="Helical" evidence="1">
    <location>
        <begin position="230"/>
        <end position="249"/>
    </location>
</feature>